<reference evidence="1 2" key="1">
    <citation type="submission" date="2016-03" db="EMBL/GenBank/DDBJ databases">
        <title>EvidentialGene: Evidence-directed Construction of Genes on Genomes.</title>
        <authorList>
            <person name="Gilbert D.G."/>
            <person name="Choi J.-H."/>
            <person name="Mockaitis K."/>
            <person name="Colbourne J."/>
            <person name="Pfrender M."/>
        </authorList>
    </citation>
    <scope>NUCLEOTIDE SEQUENCE [LARGE SCALE GENOMIC DNA]</scope>
    <source>
        <strain evidence="1 2">Xinb3</strain>
        <tissue evidence="1">Complete organism</tissue>
    </source>
</reference>
<protein>
    <submittedName>
        <fullName evidence="1">Uncharacterized protein</fullName>
    </submittedName>
</protein>
<keyword evidence="2" id="KW-1185">Reference proteome</keyword>
<name>A0A0P6AUH1_9CRUS</name>
<organism evidence="1 2">
    <name type="scientific">Daphnia magna</name>
    <dbReference type="NCBI Taxonomy" id="35525"/>
    <lineage>
        <taxon>Eukaryota</taxon>
        <taxon>Metazoa</taxon>
        <taxon>Ecdysozoa</taxon>
        <taxon>Arthropoda</taxon>
        <taxon>Crustacea</taxon>
        <taxon>Branchiopoda</taxon>
        <taxon>Diplostraca</taxon>
        <taxon>Cladocera</taxon>
        <taxon>Anomopoda</taxon>
        <taxon>Daphniidae</taxon>
        <taxon>Daphnia</taxon>
    </lineage>
</organism>
<proteinExistence type="predicted"/>
<gene>
    <name evidence="1" type="ORF">APZ42_028155</name>
</gene>
<dbReference type="AlphaFoldDB" id="A0A0P6AUH1"/>
<dbReference type="Proteomes" id="UP000076858">
    <property type="component" value="Unassembled WGS sequence"/>
</dbReference>
<evidence type="ECO:0000313" key="1">
    <source>
        <dbReference type="EMBL" id="KZS08013.1"/>
    </source>
</evidence>
<sequence length="56" mass="6982">MLRHIEQVVEYVGFSFDKSRRYQCRFQWPISEVERPPTFWNTSKQKKQKMLFAHVY</sequence>
<comment type="caution">
    <text evidence="1">The sequence shown here is derived from an EMBL/GenBank/DDBJ whole genome shotgun (WGS) entry which is preliminary data.</text>
</comment>
<evidence type="ECO:0000313" key="2">
    <source>
        <dbReference type="Proteomes" id="UP000076858"/>
    </source>
</evidence>
<dbReference type="EMBL" id="LRGB01002382">
    <property type="protein sequence ID" value="KZS08013.1"/>
    <property type="molecule type" value="Genomic_DNA"/>
</dbReference>
<accession>A0A0P6AUH1</accession>